<reference evidence="3" key="1">
    <citation type="journal article" date="2022" name="Front. Genet.">
        <title>Chromosome-Scale Assembly of the Dendrobium nobile Genome Provides Insights Into the Molecular Mechanism of the Biosynthesis of the Medicinal Active Ingredient of Dendrobium.</title>
        <authorList>
            <person name="Xu Q."/>
            <person name="Niu S.-C."/>
            <person name="Li K.-L."/>
            <person name="Zheng P.-J."/>
            <person name="Zhang X.-J."/>
            <person name="Jia Y."/>
            <person name="Liu Y."/>
            <person name="Niu Y.-X."/>
            <person name="Yu L.-H."/>
            <person name="Chen D.-F."/>
            <person name="Zhang G.-Q."/>
        </authorList>
    </citation>
    <scope>NUCLEOTIDE SEQUENCE</scope>
    <source>
        <tissue evidence="3">Leaf</tissue>
    </source>
</reference>
<dbReference type="SMR" id="A0A8T3C0B9"/>
<proteinExistence type="predicted"/>
<feature type="compositionally biased region" description="Polar residues" evidence="1">
    <location>
        <begin position="1"/>
        <end position="11"/>
    </location>
</feature>
<gene>
    <name evidence="3" type="ORF">KFK09_005352</name>
</gene>
<name>A0A8T3C0B9_DENNO</name>
<evidence type="ECO:0000313" key="4">
    <source>
        <dbReference type="Proteomes" id="UP000829196"/>
    </source>
</evidence>
<feature type="compositionally biased region" description="Acidic residues" evidence="1">
    <location>
        <begin position="14"/>
        <end position="23"/>
    </location>
</feature>
<dbReference type="Proteomes" id="UP000829196">
    <property type="component" value="Unassembled WGS sequence"/>
</dbReference>
<keyword evidence="2" id="KW-1133">Transmembrane helix</keyword>
<dbReference type="EMBL" id="JAGYWB010000005">
    <property type="protein sequence ID" value="KAI0522963.1"/>
    <property type="molecule type" value="Genomic_DNA"/>
</dbReference>
<keyword evidence="2" id="KW-0812">Transmembrane</keyword>
<accession>A0A8T3C0B9</accession>
<dbReference type="AlphaFoldDB" id="A0A8T3C0B9"/>
<feature type="transmembrane region" description="Helical" evidence="2">
    <location>
        <begin position="44"/>
        <end position="66"/>
    </location>
</feature>
<keyword evidence="4" id="KW-1185">Reference proteome</keyword>
<sequence>MFQLMIHSSSMKPDEEEEEEEEDEKHVKEVQASGEYEIRRLKELGAFIFFLLFIVNCCSLSFFHFLNRFLTFV</sequence>
<organism evidence="3 4">
    <name type="scientific">Dendrobium nobile</name>
    <name type="common">Orchid</name>
    <dbReference type="NCBI Taxonomy" id="94219"/>
    <lineage>
        <taxon>Eukaryota</taxon>
        <taxon>Viridiplantae</taxon>
        <taxon>Streptophyta</taxon>
        <taxon>Embryophyta</taxon>
        <taxon>Tracheophyta</taxon>
        <taxon>Spermatophyta</taxon>
        <taxon>Magnoliopsida</taxon>
        <taxon>Liliopsida</taxon>
        <taxon>Asparagales</taxon>
        <taxon>Orchidaceae</taxon>
        <taxon>Epidendroideae</taxon>
        <taxon>Malaxideae</taxon>
        <taxon>Dendrobiinae</taxon>
        <taxon>Dendrobium</taxon>
    </lineage>
</organism>
<evidence type="ECO:0000313" key="3">
    <source>
        <dbReference type="EMBL" id="KAI0522963.1"/>
    </source>
</evidence>
<feature type="region of interest" description="Disordered" evidence="1">
    <location>
        <begin position="1"/>
        <end position="29"/>
    </location>
</feature>
<comment type="caution">
    <text evidence="3">The sequence shown here is derived from an EMBL/GenBank/DDBJ whole genome shotgun (WGS) entry which is preliminary data.</text>
</comment>
<evidence type="ECO:0000256" key="2">
    <source>
        <dbReference type="SAM" id="Phobius"/>
    </source>
</evidence>
<keyword evidence="2" id="KW-0472">Membrane</keyword>
<evidence type="ECO:0000256" key="1">
    <source>
        <dbReference type="SAM" id="MobiDB-lite"/>
    </source>
</evidence>
<protein>
    <submittedName>
        <fullName evidence="3">Uncharacterized protein</fullName>
    </submittedName>
</protein>